<feature type="binding site" evidence="6">
    <location>
        <position position="367"/>
    </location>
    <ligand>
        <name>S-adenosyl-L-methionine</name>
        <dbReference type="ChEBI" id="CHEBI:59789"/>
    </ligand>
</feature>
<dbReference type="Proteomes" id="UP000184211">
    <property type="component" value="Unassembled WGS sequence"/>
</dbReference>
<evidence type="ECO:0000313" key="8">
    <source>
        <dbReference type="Proteomes" id="UP000184211"/>
    </source>
</evidence>
<keyword evidence="5" id="KW-0411">Iron-sulfur</keyword>
<evidence type="ECO:0000256" key="5">
    <source>
        <dbReference type="ARBA" id="ARBA00023014"/>
    </source>
</evidence>
<name>A0A1M5PAV3_9RHOB</name>
<feature type="active site" description="Nucleophile" evidence="6">
    <location>
        <position position="393"/>
    </location>
</feature>
<accession>A0A1M5PAV3</accession>
<feature type="binding site" evidence="6">
    <location>
        <position position="320"/>
    </location>
    <ligand>
        <name>S-adenosyl-L-methionine</name>
        <dbReference type="ChEBI" id="CHEBI:59789"/>
    </ligand>
</feature>
<evidence type="ECO:0000256" key="1">
    <source>
        <dbReference type="ARBA" id="ARBA00022485"/>
    </source>
</evidence>
<keyword evidence="1" id="KW-0479">Metal-binding</keyword>
<dbReference type="SUPFAM" id="SSF53335">
    <property type="entry name" value="S-adenosyl-L-methionine-dependent methyltransferases"/>
    <property type="match status" value="1"/>
</dbReference>
<sequence>MQASGGCSRADFWGRRPPNRVFMQETAGYCRHMTEFVITRLGHQGDGVADGPFFAPLTLPGETIEATADGTTLRDIRVLTPSENRVKAPCRHFKSCGGCGLQHASDAFLADWKVDVVRQALAAQGIVIDFRPIETSPPQSRRRATISARRTKKGAMAGFHQRASDVIVEIPDCQVLHPDLMPALEIAKDLAMIGASRKGALSVTATLSAEGLDLAVVGGKPLDGPFQAELGLLAQRLGIARLTWDDEVIATLAPPWQAFGAAKVTPPPGAFLQATAHGEAALLRAVREIIGEAPRVVDLFAGCGTFSLPLAEKAEVHAVEGLRAMMKALDQGWRQAKGLKRVTTETRDLFRNPIIASDLRYDAVVIDPPRAGAEAQTIELARSDVPDIAFVSCNPVTFARDAATLIRGDYALEWVQVVDQFRWSSHIEVVGKFSRR</sequence>
<gene>
    <name evidence="7" type="ORF">SAMN04488044_1762</name>
</gene>
<dbReference type="GO" id="GO:0070041">
    <property type="term" value="F:rRNA (uridine-C5-)-methyltransferase activity"/>
    <property type="evidence" value="ECO:0007669"/>
    <property type="project" value="TreeGrafter"/>
</dbReference>
<evidence type="ECO:0000313" key="7">
    <source>
        <dbReference type="EMBL" id="SHG98817.1"/>
    </source>
</evidence>
<dbReference type="EMBL" id="FQWM01000002">
    <property type="protein sequence ID" value="SHG98817.1"/>
    <property type="molecule type" value="Genomic_DNA"/>
</dbReference>
<keyword evidence="8" id="KW-1185">Reference proteome</keyword>
<dbReference type="Gene3D" id="2.40.50.1070">
    <property type="match status" value="1"/>
</dbReference>
<dbReference type="InterPro" id="IPR010280">
    <property type="entry name" value="U5_MeTrfase_fam"/>
</dbReference>
<dbReference type="Gene3D" id="2.40.50.140">
    <property type="entry name" value="Nucleic acid-binding proteins"/>
    <property type="match status" value="1"/>
</dbReference>
<dbReference type="InterPro" id="IPR012340">
    <property type="entry name" value="NA-bd_OB-fold"/>
</dbReference>
<proteinExistence type="inferred from homology"/>
<keyword evidence="3 6" id="KW-0808">Transferase</keyword>
<evidence type="ECO:0000256" key="6">
    <source>
        <dbReference type="PROSITE-ProRule" id="PRU01024"/>
    </source>
</evidence>
<dbReference type="PANTHER" id="PTHR11061">
    <property type="entry name" value="RNA M5U METHYLTRANSFERASE"/>
    <property type="match status" value="1"/>
</dbReference>
<keyword evidence="2 6" id="KW-0489">Methyltransferase</keyword>
<keyword evidence="1" id="KW-0408">Iron</keyword>
<keyword evidence="4 6" id="KW-0949">S-adenosyl-L-methionine</keyword>
<feature type="binding site" evidence="6">
    <location>
        <position position="273"/>
    </location>
    <ligand>
        <name>S-adenosyl-L-methionine</name>
        <dbReference type="ChEBI" id="CHEBI:59789"/>
    </ligand>
</feature>
<evidence type="ECO:0000256" key="3">
    <source>
        <dbReference type="ARBA" id="ARBA00022679"/>
    </source>
</evidence>
<dbReference type="GO" id="GO:0070475">
    <property type="term" value="P:rRNA base methylation"/>
    <property type="evidence" value="ECO:0007669"/>
    <property type="project" value="TreeGrafter"/>
</dbReference>
<dbReference type="GO" id="GO:0051536">
    <property type="term" value="F:iron-sulfur cluster binding"/>
    <property type="evidence" value="ECO:0007669"/>
    <property type="project" value="UniProtKB-KW"/>
</dbReference>
<protein>
    <submittedName>
        <fullName evidence="7">23S rRNA m(5)U-1939 methyltransferase</fullName>
    </submittedName>
</protein>
<dbReference type="PANTHER" id="PTHR11061:SF49">
    <property type="entry name" value="23S RRNA (URACIL(1939)-C(5))-METHYLTRANSFERASE RLMD"/>
    <property type="match status" value="1"/>
</dbReference>
<evidence type="ECO:0000256" key="4">
    <source>
        <dbReference type="ARBA" id="ARBA00022691"/>
    </source>
</evidence>
<dbReference type="STRING" id="870908.SAMN04488044_1762"/>
<feature type="binding site" evidence="6">
    <location>
        <position position="300"/>
    </location>
    <ligand>
        <name>S-adenosyl-L-methionine</name>
        <dbReference type="ChEBI" id="CHEBI:59789"/>
    </ligand>
</feature>
<dbReference type="CDD" id="cd02440">
    <property type="entry name" value="AdoMet_MTases"/>
    <property type="match status" value="1"/>
</dbReference>
<reference evidence="8" key="1">
    <citation type="submission" date="2016-11" db="EMBL/GenBank/DDBJ databases">
        <authorList>
            <person name="Varghese N."/>
            <person name="Submissions S."/>
        </authorList>
    </citation>
    <scope>NUCLEOTIDE SEQUENCE [LARGE SCALE GENOMIC DNA]</scope>
    <source>
        <strain evidence="8">DSM 28223</strain>
    </source>
</reference>
<dbReference type="Pfam" id="PF05958">
    <property type="entry name" value="tRNA_U5-meth_tr"/>
    <property type="match status" value="1"/>
</dbReference>
<evidence type="ECO:0000256" key="2">
    <source>
        <dbReference type="ARBA" id="ARBA00022603"/>
    </source>
</evidence>
<keyword evidence="1" id="KW-0004">4Fe-4S</keyword>
<dbReference type="AlphaFoldDB" id="A0A1M5PAV3"/>
<dbReference type="Gene3D" id="3.40.50.150">
    <property type="entry name" value="Vaccinia Virus protein VP39"/>
    <property type="match status" value="1"/>
</dbReference>
<comment type="similarity">
    <text evidence="6">Belongs to the class I-like SAM-binding methyltransferase superfamily. RNA M5U methyltransferase family.</text>
</comment>
<organism evidence="7 8">
    <name type="scientific">Cognatishimia maritima</name>
    <dbReference type="NCBI Taxonomy" id="870908"/>
    <lineage>
        <taxon>Bacteria</taxon>
        <taxon>Pseudomonadati</taxon>
        <taxon>Pseudomonadota</taxon>
        <taxon>Alphaproteobacteria</taxon>
        <taxon>Rhodobacterales</taxon>
        <taxon>Paracoccaceae</taxon>
        <taxon>Cognatishimia</taxon>
    </lineage>
</organism>
<dbReference type="PROSITE" id="PS51687">
    <property type="entry name" value="SAM_MT_RNA_M5U"/>
    <property type="match status" value="1"/>
</dbReference>
<dbReference type="InterPro" id="IPR029063">
    <property type="entry name" value="SAM-dependent_MTases_sf"/>
</dbReference>